<feature type="compositionally biased region" description="Low complexity" evidence="1">
    <location>
        <begin position="173"/>
        <end position="187"/>
    </location>
</feature>
<evidence type="ECO:0000313" key="2">
    <source>
        <dbReference type="EMBL" id="KAK1320070.1"/>
    </source>
</evidence>
<feature type="region of interest" description="Disordered" evidence="1">
    <location>
        <begin position="216"/>
        <end position="237"/>
    </location>
</feature>
<gene>
    <name evidence="2" type="ORF">QJS10_CPA03g01473</name>
</gene>
<dbReference type="Proteomes" id="UP001180020">
    <property type="component" value="Unassembled WGS sequence"/>
</dbReference>
<sequence>MNPGVQKSNLLCTRLPYHFCCANLLIPENKSLYSEKHIRGCGRCYNIQWGCGWLSKICYCGQNNWRFLTLRPTLVNPNLDGKTKDGGTFVKKRTKLMVTDEMVVTPLMNHPNLDKEDLEEIEPVFGKNEFLSLLKAILTSKSVLSDVFTKKKSMERPNISTTAPKALKISRCSTVSKSSPASTSTKLPTKEESSRLSSSLLGKKHRLASHDAINSFPPAKRPHSSQSAEAFPTPPAATCQRFPTSTNEGVPVINSPPSPIENNIPGSPNAQASPACETPVAVSVDDDLVFSFFDSMDLDVVCCSTGYRRPRFH</sequence>
<dbReference type="EMBL" id="JAUJYO010000003">
    <property type="protein sequence ID" value="KAK1320070.1"/>
    <property type="molecule type" value="Genomic_DNA"/>
</dbReference>
<reference evidence="2" key="1">
    <citation type="journal article" date="2023" name="Nat. Commun.">
        <title>Diploid and tetraploid genomes of Acorus and the evolution of monocots.</title>
        <authorList>
            <person name="Ma L."/>
            <person name="Liu K.W."/>
            <person name="Li Z."/>
            <person name="Hsiao Y.Y."/>
            <person name="Qi Y."/>
            <person name="Fu T."/>
            <person name="Tang G.D."/>
            <person name="Zhang D."/>
            <person name="Sun W.H."/>
            <person name="Liu D.K."/>
            <person name="Li Y."/>
            <person name="Chen G.Z."/>
            <person name="Liu X.D."/>
            <person name="Liao X.Y."/>
            <person name="Jiang Y.T."/>
            <person name="Yu X."/>
            <person name="Hao Y."/>
            <person name="Huang J."/>
            <person name="Zhao X.W."/>
            <person name="Ke S."/>
            <person name="Chen Y.Y."/>
            <person name="Wu W.L."/>
            <person name="Hsu J.L."/>
            <person name="Lin Y.F."/>
            <person name="Huang M.D."/>
            <person name="Li C.Y."/>
            <person name="Huang L."/>
            <person name="Wang Z.W."/>
            <person name="Zhao X."/>
            <person name="Zhong W.Y."/>
            <person name="Peng D.H."/>
            <person name="Ahmad S."/>
            <person name="Lan S."/>
            <person name="Zhang J.S."/>
            <person name="Tsai W.C."/>
            <person name="Van de Peer Y."/>
            <person name="Liu Z.J."/>
        </authorList>
    </citation>
    <scope>NUCLEOTIDE SEQUENCE</scope>
    <source>
        <strain evidence="2">CP</strain>
    </source>
</reference>
<evidence type="ECO:0000313" key="3">
    <source>
        <dbReference type="Proteomes" id="UP001180020"/>
    </source>
</evidence>
<dbReference type="PANTHER" id="PTHR33103">
    <property type="entry name" value="OS01G0153900 PROTEIN"/>
    <property type="match status" value="1"/>
</dbReference>
<dbReference type="PANTHER" id="PTHR33103:SF19">
    <property type="entry name" value="OS09G0544700 PROTEIN"/>
    <property type="match status" value="1"/>
</dbReference>
<organism evidence="2 3">
    <name type="scientific">Acorus calamus</name>
    <name type="common">Sweet flag</name>
    <dbReference type="NCBI Taxonomy" id="4465"/>
    <lineage>
        <taxon>Eukaryota</taxon>
        <taxon>Viridiplantae</taxon>
        <taxon>Streptophyta</taxon>
        <taxon>Embryophyta</taxon>
        <taxon>Tracheophyta</taxon>
        <taxon>Spermatophyta</taxon>
        <taxon>Magnoliopsida</taxon>
        <taxon>Liliopsida</taxon>
        <taxon>Acoraceae</taxon>
        <taxon>Acorus</taxon>
    </lineage>
</organism>
<comment type="caution">
    <text evidence="2">The sequence shown here is derived from an EMBL/GenBank/DDBJ whole genome shotgun (WGS) entry which is preliminary data.</text>
</comment>
<protein>
    <submittedName>
        <fullName evidence="2">Uncharacterized protein</fullName>
    </submittedName>
</protein>
<reference evidence="2" key="2">
    <citation type="submission" date="2023-06" db="EMBL/GenBank/DDBJ databases">
        <authorList>
            <person name="Ma L."/>
            <person name="Liu K.-W."/>
            <person name="Li Z."/>
            <person name="Hsiao Y.-Y."/>
            <person name="Qi Y."/>
            <person name="Fu T."/>
            <person name="Tang G."/>
            <person name="Zhang D."/>
            <person name="Sun W.-H."/>
            <person name="Liu D.-K."/>
            <person name="Li Y."/>
            <person name="Chen G.-Z."/>
            <person name="Liu X.-D."/>
            <person name="Liao X.-Y."/>
            <person name="Jiang Y.-T."/>
            <person name="Yu X."/>
            <person name="Hao Y."/>
            <person name="Huang J."/>
            <person name="Zhao X.-W."/>
            <person name="Ke S."/>
            <person name="Chen Y.-Y."/>
            <person name="Wu W.-L."/>
            <person name="Hsu J.-L."/>
            <person name="Lin Y.-F."/>
            <person name="Huang M.-D."/>
            <person name="Li C.-Y."/>
            <person name="Huang L."/>
            <person name="Wang Z.-W."/>
            <person name="Zhao X."/>
            <person name="Zhong W.-Y."/>
            <person name="Peng D.-H."/>
            <person name="Ahmad S."/>
            <person name="Lan S."/>
            <person name="Zhang J.-S."/>
            <person name="Tsai W.-C."/>
            <person name="Van De Peer Y."/>
            <person name="Liu Z.-J."/>
        </authorList>
    </citation>
    <scope>NUCLEOTIDE SEQUENCE</scope>
    <source>
        <strain evidence="2">CP</strain>
        <tissue evidence="2">Leaves</tissue>
    </source>
</reference>
<dbReference type="InterPro" id="IPR007750">
    <property type="entry name" value="DUF674"/>
</dbReference>
<keyword evidence="3" id="KW-1185">Reference proteome</keyword>
<evidence type="ECO:0000256" key="1">
    <source>
        <dbReference type="SAM" id="MobiDB-lite"/>
    </source>
</evidence>
<dbReference type="AlphaFoldDB" id="A0AAV9F574"/>
<accession>A0AAV9F574</accession>
<proteinExistence type="predicted"/>
<feature type="region of interest" description="Disordered" evidence="1">
    <location>
        <begin position="170"/>
        <end position="199"/>
    </location>
</feature>
<name>A0AAV9F574_ACOCL</name>